<keyword evidence="2" id="KW-0808">Transferase</keyword>
<comment type="caution">
    <text evidence="2">The sequence shown here is derived from an EMBL/GenBank/DDBJ whole genome shotgun (WGS) entry which is preliminary data.</text>
</comment>
<dbReference type="SUPFAM" id="SSF52540">
    <property type="entry name" value="P-loop containing nucleoside triphosphate hydrolases"/>
    <property type="match status" value="1"/>
</dbReference>
<evidence type="ECO:0000259" key="1">
    <source>
        <dbReference type="PROSITE" id="PS50011"/>
    </source>
</evidence>
<dbReference type="PROSITE" id="PS50011">
    <property type="entry name" value="PROTEIN_KINASE_DOM"/>
    <property type="match status" value="1"/>
</dbReference>
<dbReference type="InterPro" id="IPR041677">
    <property type="entry name" value="DNA2/NAM7_AAA_11"/>
</dbReference>
<name>A0A2V4E2Y5_9GAMM</name>
<dbReference type="InterPro" id="IPR025103">
    <property type="entry name" value="DUF4011"/>
</dbReference>
<dbReference type="PANTHER" id="PTHR10887">
    <property type="entry name" value="DNA2/NAM7 HELICASE FAMILY"/>
    <property type="match status" value="1"/>
</dbReference>
<dbReference type="RefSeq" id="WP_110434513.1">
    <property type="nucleotide sequence ID" value="NZ_QGLR01000014.1"/>
</dbReference>
<dbReference type="GO" id="GO:0004386">
    <property type="term" value="F:helicase activity"/>
    <property type="evidence" value="ECO:0007669"/>
    <property type="project" value="InterPro"/>
</dbReference>
<dbReference type="InterPro" id="IPR011009">
    <property type="entry name" value="Kinase-like_dom_sf"/>
</dbReference>
<dbReference type="Gene3D" id="1.10.510.10">
    <property type="entry name" value="Transferase(Phosphotransferase) domain 1"/>
    <property type="match status" value="1"/>
</dbReference>
<proteinExistence type="predicted"/>
<dbReference type="SUPFAM" id="SSF56112">
    <property type="entry name" value="Protein kinase-like (PK-like)"/>
    <property type="match status" value="1"/>
</dbReference>
<dbReference type="CDD" id="cd18808">
    <property type="entry name" value="SF1_C_Upf1"/>
    <property type="match status" value="1"/>
</dbReference>
<evidence type="ECO:0000313" key="2">
    <source>
        <dbReference type="EMBL" id="PXZ05176.1"/>
    </source>
</evidence>
<dbReference type="Pfam" id="PF00069">
    <property type="entry name" value="Pkinase"/>
    <property type="match status" value="1"/>
</dbReference>
<dbReference type="STRING" id="1196095.GAPWK_0640"/>
<dbReference type="OrthoDB" id="9757917at2"/>
<feature type="domain" description="Protein kinase" evidence="1">
    <location>
        <begin position="91"/>
        <end position="358"/>
    </location>
</feature>
<dbReference type="GO" id="GO:0005524">
    <property type="term" value="F:ATP binding"/>
    <property type="evidence" value="ECO:0007669"/>
    <property type="project" value="InterPro"/>
</dbReference>
<reference evidence="2 3" key="1">
    <citation type="submission" date="2018-05" db="EMBL/GenBank/DDBJ databases">
        <title>Reference genomes for bee gut microbiota database.</title>
        <authorList>
            <person name="Ellegaard K.M."/>
        </authorList>
    </citation>
    <scope>NUCLEOTIDE SEQUENCE [LARGE SCALE GENOMIC DNA]</scope>
    <source>
        <strain evidence="2 3">ESL0182</strain>
    </source>
</reference>
<sequence>MMRFCPNCQTERSLQEIFCEGTINGQPCGWDLSAVTISEAGWRPQSVVTVNDVLPQNHVALCVNGHIMEAGDLICMECGADLAETTEIDSSENREQLPSDQEEHVTDAQITTIDDWQLLQLINQTDGVRQRYLVKRLHDEKRAVLTLYHAGAEPNIEVYEVLRNLPREHVPEIIAKGRWNDQAYVVAEELTGGMLADLGMVINDMDTIRHVMTELGQALNTFTAAGLRHCDLRPNNLLVRTKEPLDLVITGFGSARLSEFDLEVISPLATTFYTSPEVVAGGVSVASDWWSLGMILLEQLTQGNCFVGLNTQAFIIQVLANGIDIPTTLDPRLQLLLRGLLTKDHHQRWQWPEVQAWINGEAVEAAENLPSTVQEVDLDKSIFLAGKSYHRIKLFALNAANPVNWQEATELLSRGNLITWLEQTAFDATNLATIREVMRKQDLTPDMQLMVVLKILNPDMPLILNGDIVTPNWLLQHPNDGYQLITGVIPSLLKTSEVWLWRLHERANVVRQRALNLQIKLDEEILRIHLLSASRAQLAALWLEKNALFPAANNAGILSLLERRTISEEDLIVLLSAELGQFKSLDTVIKESRALGKKLHIDIADDEALTALIAKPRLTLYQQLNERITGFASTGLDEVDQWAEQYRLEKRMPLSRLLVLLSIAPEKWVQPHKRQYTSQIIDFFHKKVTTSILQGPLVRMRLGMYTARVDIHLLGTQATSANKLLDHIVQRNNRQQAIDVAAFQANNLIEYQLRNLHRQSNLYKRDTGIDGLYMGFPFLLYQEPNSYRLPRIAPLLLWPIKLNYDMGTRNRITLAFDNEREEIRVNPALEGILGKALYENCKSVIDELLARSALTTLEVMDALATLGHVLSQQVQNLPISVEAERGELCFACSAVLFDVNFLGQSIGEDLNRLKKLSPVNTALETALRLKPYQAVAQTPEKPEELDRYFSVASDPSQENAVLQARQQSGLLIEGPPGTGKSQTIVNMVGDAIGQNKTVLIVCQKKAALEVVYKRLVAEGLDARSIMINDINANRNSVINSIREQLDLLFKSPKRTDWIEKRKQVAAQITDLENRLDSYHQALHQTDPQTQLSYRELLADLIGISQHYQLFAAPQLRPVLSDCNPQQLMALKNECAPLVRFWLPASYENSPLIHLKAFSHDLATLEDFKKFFSYFLTVEQLRINKLSSSARFEIDNPKPYQQWIENEGNHFLTISESIRSRLVKWLILFKQSAQTSAELDGDSLIRQLTLLQERLALLTESSWCNLSLRLCLLESDALNDLTNKARLMVMPKPWYSFLSIKRYKAKRTLLAYLISQGELPNVEAIVKLYNALVLEQEYRPIRQEIQAIFAKLQLPVPDNHSNLNIKNVVNETLISLQEVKKWAERIMAAPHSEEVEKSVLQSKVAFQHLLNDYHTAFERYAARKASLEALLPLINYFEDAFYANCKTAIENNAVSPILLVEINRVLDTLEAYQYFRKRVPQLSTKAMKLFERLRHYQQELSNLAVTALDKSFRQLLDYEAKQTWKTRIEQDNPVLLTNEDEIQQQIQALATADQKIRELNKTLFRHNIPVKKLASARQWEDITRLTGQRARRLREFIEQGEPLGLMNLRPIWLMNPDIVSRLLPLKSGLFDVVIFDEASQMPIEYAIPALYRGKAAVVSGDEKQMPPSSFFSSQVELEEDLDLNLTAELTAEEQQEVLQGQWNSKEIMDCPDLLQLARSVLPTTSLQIHYRSAYRELIDYSNAAFYMNQLNIPVRHPLDTIKQAQPIEYIWADGVYEQQTNLKEAQKVVQVVSKIWQHSLDERPSIGVVTFNKKQADLIEKLFYEKAADDEKFAYIYKEENQRMDKGEDMSIFIKNVENVQGDERDIIVFSTTFGCNEKGIFRRNFGVLSQQGGERRLNVAITRARKKVVLVSSMPINDISDMLSGKQIATNPRDYLQCYLAYAKALSEGHFDYSNDLLNRVAGNSQLVLENAETKQQDAFLDDVEAFIQSLGVGYMRQSCNDVFALDFAIEDPATKLYSIGIECDAPINPLLTHARARDIWRQSVLKQAIPNILRISSRNWYANKEQEKQRLKTLVETVLTPEVSQ</sequence>
<dbReference type="GO" id="GO:0004672">
    <property type="term" value="F:protein kinase activity"/>
    <property type="evidence" value="ECO:0007669"/>
    <property type="project" value="InterPro"/>
</dbReference>
<organism evidence="2 3">
    <name type="scientific">Gilliamella apicola</name>
    <dbReference type="NCBI Taxonomy" id="1196095"/>
    <lineage>
        <taxon>Bacteria</taxon>
        <taxon>Pseudomonadati</taxon>
        <taxon>Pseudomonadota</taxon>
        <taxon>Gammaproteobacteria</taxon>
        <taxon>Orbales</taxon>
        <taxon>Orbaceae</taxon>
        <taxon>Gilliamella</taxon>
    </lineage>
</organism>
<dbReference type="SMART" id="SM00220">
    <property type="entry name" value="S_TKc"/>
    <property type="match status" value="1"/>
</dbReference>
<dbReference type="InterPro" id="IPR047187">
    <property type="entry name" value="SF1_C_Upf1"/>
</dbReference>
<dbReference type="Pfam" id="PF13195">
    <property type="entry name" value="DUF4011"/>
    <property type="match status" value="1"/>
</dbReference>
<keyword evidence="2" id="KW-0418">Kinase</keyword>
<accession>A0A2V4E2Y5</accession>
<dbReference type="Pfam" id="PF18741">
    <property type="entry name" value="MTES_1575"/>
    <property type="match status" value="1"/>
</dbReference>
<dbReference type="InterPro" id="IPR045055">
    <property type="entry name" value="DNA2/NAM7-like"/>
</dbReference>
<dbReference type="Pfam" id="PF13086">
    <property type="entry name" value="AAA_11"/>
    <property type="match status" value="1"/>
</dbReference>
<dbReference type="EMBL" id="QGLR01000014">
    <property type="protein sequence ID" value="PXZ05176.1"/>
    <property type="molecule type" value="Genomic_DNA"/>
</dbReference>
<dbReference type="InterPro" id="IPR027417">
    <property type="entry name" value="P-loop_NTPase"/>
</dbReference>
<dbReference type="Gene3D" id="3.40.50.300">
    <property type="entry name" value="P-loop containing nucleotide triphosphate hydrolases"/>
    <property type="match status" value="3"/>
</dbReference>
<gene>
    <name evidence="2" type="ORF">DKK70_13320</name>
</gene>
<protein>
    <submittedName>
        <fullName evidence="2">Histidine kinase</fullName>
    </submittedName>
</protein>
<keyword evidence="3" id="KW-1185">Reference proteome</keyword>
<dbReference type="InterPro" id="IPR041679">
    <property type="entry name" value="DNA2/NAM7-like_C"/>
</dbReference>
<dbReference type="InterPro" id="IPR049468">
    <property type="entry name" value="Restrct_endonuc-II-like_dom"/>
</dbReference>
<dbReference type="Proteomes" id="UP000247932">
    <property type="component" value="Unassembled WGS sequence"/>
</dbReference>
<dbReference type="InterPro" id="IPR000719">
    <property type="entry name" value="Prot_kinase_dom"/>
</dbReference>
<dbReference type="Pfam" id="PF13087">
    <property type="entry name" value="AAA_12"/>
    <property type="match status" value="1"/>
</dbReference>
<evidence type="ECO:0000313" key="3">
    <source>
        <dbReference type="Proteomes" id="UP000247932"/>
    </source>
</evidence>